<protein>
    <submittedName>
        <fullName evidence="6">DeoR family transcriptional regulator</fullName>
    </submittedName>
</protein>
<dbReference type="Gene3D" id="3.40.50.2300">
    <property type="match status" value="2"/>
</dbReference>
<dbReference type="PRINTS" id="PR00037">
    <property type="entry name" value="HTHLACR"/>
</dbReference>
<dbReference type="InterPro" id="IPR001034">
    <property type="entry name" value="DeoR_HTH"/>
</dbReference>
<gene>
    <name evidence="6" type="ORF">FPZ11_16975</name>
</gene>
<dbReference type="Pfam" id="PF08220">
    <property type="entry name" value="HTH_DeoR"/>
    <property type="match status" value="1"/>
</dbReference>
<dbReference type="GO" id="GO:0003700">
    <property type="term" value="F:DNA-binding transcription factor activity"/>
    <property type="evidence" value="ECO:0007669"/>
    <property type="project" value="InterPro"/>
</dbReference>
<dbReference type="SUPFAM" id="SSF46785">
    <property type="entry name" value="Winged helix' DNA-binding domain"/>
    <property type="match status" value="1"/>
</dbReference>
<dbReference type="EMBL" id="CP042305">
    <property type="protein sequence ID" value="QDZ16225.1"/>
    <property type="molecule type" value="Genomic_DNA"/>
</dbReference>
<dbReference type="RefSeq" id="WP_146322229.1">
    <property type="nucleotide sequence ID" value="NZ_CP042305.1"/>
</dbReference>
<dbReference type="PROSITE" id="PS00894">
    <property type="entry name" value="HTH_DEOR_1"/>
    <property type="match status" value="1"/>
</dbReference>
<keyword evidence="7" id="KW-1185">Reference proteome</keyword>
<dbReference type="Pfam" id="PF13377">
    <property type="entry name" value="Peripla_BP_3"/>
    <property type="match status" value="1"/>
</dbReference>
<keyword evidence="3" id="KW-0804">Transcription</keyword>
<evidence type="ECO:0000256" key="1">
    <source>
        <dbReference type="ARBA" id="ARBA00023015"/>
    </source>
</evidence>
<proteinExistence type="predicted"/>
<evidence type="ECO:0000256" key="3">
    <source>
        <dbReference type="ARBA" id="ARBA00023163"/>
    </source>
</evidence>
<dbReference type="GO" id="GO:0000976">
    <property type="term" value="F:transcription cis-regulatory region binding"/>
    <property type="evidence" value="ECO:0007669"/>
    <property type="project" value="TreeGrafter"/>
</dbReference>
<dbReference type="InterPro" id="IPR036390">
    <property type="entry name" value="WH_DNA-bd_sf"/>
</dbReference>
<dbReference type="InterPro" id="IPR036388">
    <property type="entry name" value="WH-like_DNA-bd_sf"/>
</dbReference>
<name>A0A5B8M9B6_9MICO</name>
<organism evidence="6 7">
    <name type="scientific">Humibacter ginsenosidimutans</name>
    <dbReference type="NCBI Taxonomy" id="2599293"/>
    <lineage>
        <taxon>Bacteria</taxon>
        <taxon>Bacillati</taxon>
        <taxon>Actinomycetota</taxon>
        <taxon>Actinomycetes</taxon>
        <taxon>Micrococcales</taxon>
        <taxon>Microbacteriaceae</taxon>
        <taxon>Humibacter</taxon>
    </lineage>
</organism>
<dbReference type="KEGG" id="huw:FPZ11_16975"/>
<dbReference type="SMART" id="SM00420">
    <property type="entry name" value="HTH_DEOR"/>
    <property type="match status" value="1"/>
</dbReference>
<dbReference type="Gene3D" id="1.10.10.10">
    <property type="entry name" value="Winged helix-like DNA-binding domain superfamily/Winged helix DNA-binding domain"/>
    <property type="match status" value="1"/>
</dbReference>
<dbReference type="PANTHER" id="PTHR30146">
    <property type="entry name" value="LACI-RELATED TRANSCRIPTIONAL REPRESSOR"/>
    <property type="match status" value="1"/>
</dbReference>
<evidence type="ECO:0000313" key="7">
    <source>
        <dbReference type="Proteomes" id="UP000320216"/>
    </source>
</evidence>
<feature type="domain" description="HTH deoR-type" evidence="5">
    <location>
        <begin position="10"/>
        <end position="65"/>
    </location>
</feature>
<evidence type="ECO:0000313" key="6">
    <source>
        <dbReference type="EMBL" id="QDZ16225.1"/>
    </source>
</evidence>
<evidence type="ECO:0000256" key="4">
    <source>
        <dbReference type="SAM" id="MobiDB-lite"/>
    </source>
</evidence>
<dbReference type="Proteomes" id="UP000320216">
    <property type="component" value="Chromosome"/>
</dbReference>
<feature type="region of interest" description="Disordered" evidence="4">
    <location>
        <begin position="373"/>
        <end position="398"/>
    </location>
</feature>
<dbReference type="InterPro" id="IPR046335">
    <property type="entry name" value="LacI/GalR-like_sensor"/>
</dbReference>
<dbReference type="InterPro" id="IPR018356">
    <property type="entry name" value="Tscrpt_reg_HTH_DeoR_CS"/>
</dbReference>
<sequence length="398" mass="43011">MSGTGDQLFALQRRERIMDEIREHGSVTVSDIAGRLGVSELTIRRDINTLAQQGLVTRVHGGATLRSSIEPGLTPGLAGHDPSVTKYTIGMVVPSLEYYWPPIVNGARAQALQLRARLMLRASTYDARDIRRQVEALVNTPGMHGLIAAPDTSGDDGLETLRWLDSLPIPVVLAERRIRSSAGVHRLESVVTDHAAGTAEAVRHLHAAGHERIGLLIQSEYPTGRYVRRGWQATVKSLGLPDDGVQQDGIRFDAPGREREMDDVLDRCAATGTTAVIVLPDPQALALEQHCLDRGVRVPDDLALVAYDDDVARFGDPAITAVRPPKQSVGREAVNLLIARLEAGSTRPAHRVKLSPELHVRDSSLPVRISVDDVASDAAPEPTDTTTAADAATERTTV</sequence>
<dbReference type="InterPro" id="IPR028082">
    <property type="entry name" value="Peripla_BP_I"/>
</dbReference>
<keyword evidence="2" id="KW-0238">DNA-binding</keyword>
<dbReference type="PANTHER" id="PTHR30146:SF155">
    <property type="entry name" value="ALANINE RACEMASE"/>
    <property type="match status" value="1"/>
</dbReference>
<feature type="compositionally biased region" description="Low complexity" evidence="4">
    <location>
        <begin position="376"/>
        <end position="398"/>
    </location>
</feature>
<evidence type="ECO:0000256" key="2">
    <source>
        <dbReference type="ARBA" id="ARBA00023125"/>
    </source>
</evidence>
<dbReference type="SUPFAM" id="SSF53822">
    <property type="entry name" value="Periplasmic binding protein-like I"/>
    <property type="match status" value="1"/>
</dbReference>
<dbReference type="AlphaFoldDB" id="A0A5B8M9B6"/>
<accession>A0A5B8M9B6</accession>
<evidence type="ECO:0000259" key="5">
    <source>
        <dbReference type="PROSITE" id="PS51000"/>
    </source>
</evidence>
<dbReference type="CDD" id="cd06267">
    <property type="entry name" value="PBP1_LacI_sugar_binding-like"/>
    <property type="match status" value="1"/>
</dbReference>
<reference evidence="6 7" key="1">
    <citation type="submission" date="2019-07" db="EMBL/GenBank/DDBJ databases">
        <title>Full genome sequence of Humibacter sp. WJ7-1.</title>
        <authorList>
            <person name="Im W.-T."/>
        </authorList>
    </citation>
    <scope>NUCLEOTIDE SEQUENCE [LARGE SCALE GENOMIC DNA]</scope>
    <source>
        <strain evidence="6 7">WJ7-1</strain>
    </source>
</reference>
<dbReference type="OrthoDB" id="3252280at2"/>
<dbReference type="PROSITE" id="PS51000">
    <property type="entry name" value="HTH_DEOR_2"/>
    <property type="match status" value="1"/>
</dbReference>
<keyword evidence="1" id="KW-0805">Transcription regulation</keyword>